<gene>
    <name evidence="2" type="ORF">SBA5_120068</name>
</gene>
<protein>
    <submittedName>
        <fullName evidence="2">Uncharacterized protein</fullName>
    </submittedName>
</protein>
<feature type="region of interest" description="Disordered" evidence="1">
    <location>
        <begin position="25"/>
        <end position="66"/>
    </location>
</feature>
<reference evidence="3" key="1">
    <citation type="submission" date="2018-02" db="EMBL/GenBank/DDBJ databases">
        <authorList>
            <person name="Hausmann B."/>
        </authorList>
    </citation>
    <scope>NUCLEOTIDE SEQUENCE [LARGE SCALE GENOMIC DNA]</scope>
    <source>
        <strain evidence="3">Peat soil MAG SbA5</strain>
    </source>
</reference>
<evidence type="ECO:0000313" key="2">
    <source>
        <dbReference type="EMBL" id="SPE17992.1"/>
    </source>
</evidence>
<proteinExistence type="predicted"/>
<organism evidence="2 3">
    <name type="scientific">Candidatus Sulfuritelmatomonas gaucii</name>
    <dbReference type="NCBI Taxonomy" id="2043161"/>
    <lineage>
        <taxon>Bacteria</taxon>
        <taxon>Pseudomonadati</taxon>
        <taxon>Acidobacteriota</taxon>
        <taxon>Terriglobia</taxon>
        <taxon>Terriglobales</taxon>
        <taxon>Acidobacteriaceae</taxon>
        <taxon>Candidatus Sulfuritelmatomonas</taxon>
    </lineage>
</organism>
<dbReference type="AlphaFoldDB" id="A0A2N9L3W0"/>
<dbReference type="Proteomes" id="UP000239735">
    <property type="component" value="Unassembled WGS sequence"/>
</dbReference>
<sequence length="66" mass="7477">MGDMPESTNARKPTPEELAQILSRFKDVTKPGTSELFIGGVRPPRKQEKQPDESMKKPEGRKTEEH</sequence>
<evidence type="ECO:0000256" key="1">
    <source>
        <dbReference type="SAM" id="MobiDB-lite"/>
    </source>
</evidence>
<dbReference type="EMBL" id="OKRB01000024">
    <property type="protein sequence ID" value="SPE17992.1"/>
    <property type="molecule type" value="Genomic_DNA"/>
</dbReference>
<name>A0A2N9L3W0_9BACT</name>
<accession>A0A2N9L3W0</accession>
<evidence type="ECO:0000313" key="3">
    <source>
        <dbReference type="Proteomes" id="UP000239735"/>
    </source>
</evidence>
<feature type="compositionally biased region" description="Basic and acidic residues" evidence="1">
    <location>
        <begin position="45"/>
        <end position="66"/>
    </location>
</feature>